<dbReference type="InParanoid" id="A0A0C3F2D7"/>
<dbReference type="SUPFAM" id="SSF52047">
    <property type="entry name" value="RNI-like"/>
    <property type="match status" value="1"/>
</dbReference>
<dbReference type="EMBL" id="KN833064">
    <property type="protein sequence ID" value="KIM74234.1"/>
    <property type="molecule type" value="Genomic_DNA"/>
</dbReference>
<reference evidence="2" key="2">
    <citation type="submission" date="2015-01" db="EMBL/GenBank/DDBJ databases">
        <title>Evolutionary Origins and Diversification of the Mycorrhizal Mutualists.</title>
        <authorList>
            <consortium name="DOE Joint Genome Institute"/>
            <consortium name="Mycorrhizal Genomics Consortium"/>
            <person name="Kohler A."/>
            <person name="Kuo A."/>
            <person name="Nagy L.G."/>
            <person name="Floudas D."/>
            <person name="Copeland A."/>
            <person name="Barry K.W."/>
            <person name="Cichocki N."/>
            <person name="Veneault-Fourrey C."/>
            <person name="LaButti K."/>
            <person name="Lindquist E.A."/>
            <person name="Lipzen A."/>
            <person name="Lundell T."/>
            <person name="Morin E."/>
            <person name="Murat C."/>
            <person name="Riley R."/>
            <person name="Ohm R."/>
            <person name="Sun H."/>
            <person name="Tunlid A."/>
            <person name="Henrissat B."/>
            <person name="Grigoriev I.V."/>
            <person name="Hibbett D.S."/>
            <person name="Martin F."/>
        </authorList>
    </citation>
    <scope>NUCLEOTIDE SEQUENCE [LARGE SCALE GENOMIC DNA]</scope>
    <source>
        <strain evidence="2">F 1598</strain>
    </source>
</reference>
<keyword evidence="2" id="KW-1185">Reference proteome</keyword>
<reference evidence="1 2" key="1">
    <citation type="submission" date="2014-04" db="EMBL/GenBank/DDBJ databases">
        <authorList>
            <consortium name="DOE Joint Genome Institute"/>
            <person name="Kuo A."/>
            <person name="Tarkka M."/>
            <person name="Buscot F."/>
            <person name="Kohler A."/>
            <person name="Nagy L.G."/>
            <person name="Floudas D."/>
            <person name="Copeland A."/>
            <person name="Barry K.W."/>
            <person name="Cichocki N."/>
            <person name="Veneault-Fourrey C."/>
            <person name="LaButti K."/>
            <person name="Lindquist E.A."/>
            <person name="Lipzen A."/>
            <person name="Lundell T."/>
            <person name="Morin E."/>
            <person name="Murat C."/>
            <person name="Sun H."/>
            <person name="Tunlid A."/>
            <person name="Henrissat B."/>
            <person name="Grigoriev I.V."/>
            <person name="Hibbett D.S."/>
            <person name="Martin F."/>
            <person name="Nordberg H.P."/>
            <person name="Cantor M.N."/>
            <person name="Hua S.X."/>
        </authorList>
    </citation>
    <scope>NUCLEOTIDE SEQUENCE [LARGE SCALE GENOMIC DNA]</scope>
    <source>
        <strain evidence="1 2">F 1598</strain>
    </source>
</reference>
<proteinExistence type="predicted"/>
<dbReference type="OrthoDB" id="2995895at2759"/>
<name>A0A0C3F2D7_PILCF</name>
<accession>A0A0C3F2D7</accession>
<gene>
    <name evidence="1" type="ORF">PILCRDRAFT_709424</name>
</gene>
<dbReference type="HOGENOM" id="CLU_040192_0_0_1"/>
<dbReference type="Proteomes" id="UP000054166">
    <property type="component" value="Unassembled WGS sequence"/>
</dbReference>
<dbReference type="InterPro" id="IPR032675">
    <property type="entry name" value="LRR_dom_sf"/>
</dbReference>
<organism evidence="1 2">
    <name type="scientific">Piloderma croceum (strain F 1598)</name>
    <dbReference type="NCBI Taxonomy" id="765440"/>
    <lineage>
        <taxon>Eukaryota</taxon>
        <taxon>Fungi</taxon>
        <taxon>Dikarya</taxon>
        <taxon>Basidiomycota</taxon>
        <taxon>Agaricomycotina</taxon>
        <taxon>Agaricomycetes</taxon>
        <taxon>Agaricomycetidae</taxon>
        <taxon>Atheliales</taxon>
        <taxon>Atheliaceae</taxon>
        <taxon>Piloderma</taxon>
    </lineage>
</organism>
<protein>
    <recommendedName>
        <fullName evidence="3">F-box domain-containing protein</fullName>
    </recommendedName>
</protein>
<evidence type="ECO:0008006" key="3">
    <source>
        <dbReference type="Google" id="ProtNLM"/>
    </source>
</evidence>
<dbReference type="Gene3D" id="3.80.10.10">
    <property type="entry name" value="Ribonuclease Inhibitor"/>
    <property type="match status" value="1"/>
</dbReference>
<sequence>MNKQYYSPLELNNSFWRELKNKCPELKDISITGLETVGDDLEGNYSGLFKYQGLESFRLRGHIANAPYMQRLDKLIDNFSTSSPFIHTLSFHLSHCDVNGTADNGIFRKRYPHLRVLALQNFTVEHPEVISDFWSCHPNLEQIELLDVDGPCFEGLSSGTLPKLSVLMASFDDVRTVVPLLGDQLINLTVTSSINAQVPYLLRSVLPDGLASLRSLGIYQLNAGKTVMEDIWEGGHWHEDEHGNVSQVSIALRIDQTYIMSIARGAPNLEELELIGECQESITSALSMFSNLKRLYISGDRYPQGIPNQHFIPTISRRSFLENALEFAHGCATLESITKITDRYYRNIHVRAKIQRNEDGIFSIYERPGCGRMIGLEDLVSVSDDGLMQPH</sequence>
<evidence type="ECO:0000313" key="2">
    <source>
        <dbReference type="Proteomes" id="UP000054166"/>
    </source>
</evidence>
<evidence type="ECO:0000313" key="1">
    <source>
        <dbReference type="EMBL" id="KIM74234.1"/>
    </source>
</evidence>
<dbReference type="AlphaFoldDB" id="A0A0C3F2D7"/>